<gene>
    <name evidence="1" type="ORF">BOX37_05225</name>
</gene>
<protein>
    <submittedName>
        <fullName evidence="1">Uncharacterized protein</fullName>
    </submittedName>
</protein>
<dbReference type="EMBL" id="CP018082">
    <property type="protein sequence ID" value="APE33470.1"/>
    <property type="molecule type" value="Genomic_DNA"/>
</dbReference>
<sequence>MTRKNFRADTGVADVIDFAARARCRSEARGLDPLAVAVTMLAETGSAPAWTDYSTDGWDDAA</sequence>
<organism evidence="1 2">
    <name type="scientific">Nocardia mangyaensis</name>
    <dbReference type="NCBI Taxonomy" id="2213200"/>
    <lineage>
        <taxon>Bacteria</taxon>
        <taxon>Bacillati</taxon>
        <taxon>Actinomycetota</taxon>
        <taxon>Actinomycetes</taxon>
        <taxon>Mycobacteriales</taxon>
        <taxon>Nocardiaceae</taxon>
        <taxon>Nocardia</taxon>
    </lineage>
</organism>
<name>A0A1J0VN72_9NOCA</name>
<evidence type="ECO:0000313" key="1">
    <source>
        <dbReference type="EMBL" id="APE33470.1"/>
    </source>
</evidence>
<accession>A0A1J0VN72</accession>
<dbReference type="OrthoDB" id="4561579at2"/>
<reference evidence="1" key="1">
    <citation type="submission" date="2016-11" db="EMBL/GenBank/DDBJ databases">
        <authorList>
            <person name="Jaros S."/>
            <person name="Januszkiewicz K."/>
            <person name="Wedrychowicz H."/>
        </authorList>
    </citation>
    <scope>NUCLEOTIDE SEQUENCE [LARGE SCALE GENOMIC DNA]</scope>
    <source>
        <strain evidence="1">Y48</strain>
    </source>
</reference>
<dbReference type="AlphaFoldDB" id="A0A1J0VN72"/>
<proteinExistence type="predicted"/>
<keyword evidence="2" id="KW-1185">Reference proteome</keyword>
<dbReference type="Proteomes" id="UP000183810">
    <property type="component" value="Chromosome"/>
</dbReference>
<dbReference type="KEGG" id="nsl:BOX37_05225"/>
<evidence type="ECO:0000313" key="2">
    <source>
        <dbReference type="Proteomes" id="UP000183810"/>
    </source>
</evidence>
<dbReference type="RefSeq" id="WP_071926651.1">
    <property type="nucleotide sequence ID" value="NZ_CP018082.1"/>
</dbReference>